<dbReference type="EMBL" id="BATC01000018">
    <property type="protein sequence ID" value="GAD59087.1"/>
    <property type="molecule type" value="Genomic_DNA"/>
</dbReference>
<keyword evidence="7 11" id="KW-1133">Transmembrane helix</keyword>
<evidence type="ECO:0000313" key="13">
    <source>
        <dbReference type="Proteomes" id="UP000016569"/>
    </source>
</evidence>
<gene>
    <name evidence="11" type="primary">mscL</name>
    <name evidence="12" type="ORF">MBEBAB_1337</name>
</gene>
<dbReference type="PANTHER" id="PTHR30266">
    <property type="entry name" value="MECHANOSENSITIVE CHANNEL MSCL"/>
    <property type="match status" value="1"/>
</dbReference>
<evidence type="ECO:0000256" key="6">
    <source>
        <dbReference type="ARBA" id="ARBA00022692"/>
    </source>
</evidence>
<comment type="function">
    <text evidence="11">Channel that opens in response to stretch forces in the membrane lipid bilayer. May participate in the regulation of osmotic pressure changes within the cell.</text>
</comment>
<dbReference type="InterPro" id="IPR019823">
    <property type="entry name" value="Mechanosensitive_channel_CS"/>
</dbReference>
<evidence type="ECO:0000256" key="7">
    <source>
        <dbReference type="ARBA" id="ARBA00022989"/>
    </source>
</evidence>
<comment type="caution">
    <text evidence="12">The sequence shown here is derived from an EMBL/GenBank/DDBJ whole genome shotgun (WGS) entry which is preliminary data.</text>
</comment>
<keyword evidence="11" id="KW-0997">Cell inner membrane</keyword>
<dbReference type="GO" id="GO:0005886">
    <property type="term" value="C:plasma membrane"/>
    <property type="evidence" value="ECO:0007669"/>
    <property type="project" value="UniProtKB-SubCell"/>
</dbReference>
<evidence type="ECO:0000256" key="10">
    <source>
        <dbReference type="ARBA" id="ARBA00023303"/>
    </source>
</evidence>
<keyword evidence="4 11" id="KW-0813">Transport</keyword>
<keyword evidence="6 11" id="KW-0812">Transmembrane</keyword>
<dbReference type="NCBIfam" id="TIGR00220">
    <property type="entry name" value="mscL"/>
    <property type="match status" value="1"/>
</dbReference>
<dbReference type="InterPro" id="IPR001185">
    <property type="entry name" value="MS_channel"/>
</dbReference>
<dbReference type="SUPFAM" id="SSF81330">
    <property type="entry name" value="Gated mechanosensitive channel"/>
    <property type="match status" value="1"/>
</dbReference>
<dbReference type="Proteomes" id="UP000016569">
    <property type="component" value="Unassembled WGS sequence"/>
</dbReference>
<dbReference type="InterPro" id="IPR036019">
    <property type="entry name" value="MscL_channel"/>
</dbReference>
<organism evidence="12 13">
    <name type="scientific">Brevundimonas abyssalis TAR-001</name>
    <dbReference type="NCBI Taxonomy" id="1391729"/>
    <lineage>
        <taxon>Bacteria</taxon>
        <taxon>Pseudomonadati</taxon>
        <taxon>Pseudomonadota</taxon>
        <taxon>Alphaproteobacteria</taxon>
        <taxon>Caulobacterales</taxon>
        <taxon>Caulobacteraceae</taxon>
        <taxon>Brevundimonas</taxon>
    </lineage>
</organism>
<dbReference type="PANTHER" id="PTHR30266:SF2">
    <property type="entry name" value="LARGE-CONDUCTANCE MECHANOSENSITIVE CHANNEL"/>
    <property type="match status" value="1"/>
</dbReference>
<dbReference type="PROSITE" id="PS01327">
    <property type="entry name" value="MSCL"/>
    <property type="match status" value="1"/>
</dbReference>
<comment type="subcellular location">
    <subcellularLocation>
        <location evidence="11">Cell inner membrane</location>
        <topology evidence="11">Multi-pass membrane protein</topology>
    </subcellularLocation>
    <subcellularLocation>
        <location evidence="1">Cell membrane</location>
        <topology evidence="1">Multi-pass membrane protein</topology>
    </subcellularLocation>
</comment>
<feature type="transmembrane region" description="Helical" evidence="11">
    <location>
        <begin position="75"/>
        <end position="99"/>
    </location>
</feature>
<feature type="transmembrane region" description="Helical" evidence="11">
    <location>
        <begin position="16"/>
        <end position="37"/>
    </location>
</feature>
<proteinExistence type="inferred from homology"/>
<dbReference type="PRINTS" id="PR01264">
    <property type="entry name" value="MECHCHANNEL"/>
</dbReference>
<dbReference type="Gene3D" id="1.10.1200.120">
    <property type="entry name" value="Large-conductance mechanosensitive channel, MscL, domain 1"/>
    <property type="match status" value="1"/>
</dbReference>
<dbReference type="OrthoDB" id="9810350at2"/>
<evidence type="ECO:0000256" key="4">
    <source>
        <dbReference type="ARBA" id="ARBA00022448"/>
    </source>
</evidence>
<dbReference type="Pfam" id="PF01741">
    <property type="entry name" value="MscL"/>
    <property type="match status" value="1"/>
</dbReference>
<name>A0A8E0KMB2_9CAUL</name>
<keyword evidence="9 11" id="KW-0472">Membrane</keyword>
<evidence type="ECO:0000256" key="9">
    <source>
        <dbReference type="ARBA" id="ARBA00023136"/>
    </source>
</evidence>
<evidence type="ECO:0000256" key="5">
    <source>
        <dbReference type="ARBA" id="ARBA00022475"/>
    </source>
</evidence>
<evidence type="ECO:0000256" key="3">
    <source>
        <dbReference type="ARBA" id="ARBA00011255"/>
    </source>
</evidence>
<protein>
    <recommendedName>
        <fullName evidence="11">Large-conductance mechanosensitive channel</fullName>
    </recommendedName>
</protein>
<accession>A0A8E0KMB2</accession>
<comment type="subunit">
    <text evidence="3 11">Homopentamer.</text>
</comment>
<dbReference type="InterPro" id="IPR037673">
    <property type="entry name" value="MSC/AndL"/>
</dbReference>
<evidence type="ECO:0000256" key="1">
    <source>
        <dbReference type="ARBA" id="ARBA00004651"/>
    </source>
</evidence>
<evidence type="ECO:0000256" key="11">
    <source>
        <dbReference type="HAMAP-Rule" id="MF_00115"/>
    </source>
</evidence>
<keyword evidence="8 11" id="KW-0406">Ion transport</keyword>
<sequence>MGLIKEFREFAVRGNVVDLAVGIIIGAAFSGIVQALVNGVIMPPVGLLFGGVDFAELKWVLVPENPATEAVEEVAIQYGAFVNTVVQFVIVAFAVFLLVKGINGMRRKQAAEPTPETPPAPTPTEALLAEIRDELKARPRV</sequence>
<dbReference type="NCBIfam" id="NF001843">
    <property type="entry name" value="PRK00567.1-4"/>
    <property type="match status" value="1"/>
</dbReference>
<evidence type="ECO:0000256" key="2">
    <source>
        <dbReference type="ARBA" id="ARBA00007254"/>
    </source>
</evidence>
<comment type="similarity">
    <text evidence="2 11">Belongs to the MscL family.</text>
</comment>
<dbReference type="HAMAP" id="MF_00115">
    <property type="entry name" value="MscL"/>
    <property type="match status" value="1"/>
</dbReference>
<keyword evidence="10 11" id="KW-0407">Ion channel</keyword>
<reference evidence="13" key="1">
    <citation type="journal article" date="2013" name="Genome Announc.">
        <title>Draft Genome Sequence of the Dimorphic Prosthecate Bacterium Brevundimonas abyssalis TAR-001T.</title>
        <authorList>
            <person name="Tsubouchi T."/>
            <person name="Nishi S."/>
            <person name="Usui K."/>
            <person name="Shimane Y."/>
            <person name="Takaki Y."/>
            <person name="Maruyama T."/>
            <person name="Hatada Y."/>
        </authorList>
    </citation>
    <scope>NUCLEOTIDE SEQUENCE [LARGE SCALE GENOMIC DNA]</scope>
    <source>
        <strain evidence="13">TAR-001</strain>
    </source>
</reference>
<dbReference type="FunFam" id="1.10.1200.120:FF:000001">
    <property type="entry name" value="Large-conductance mechanosensitive channel"/>
    <property type="match status" value="1"/>
</dbReference>
<dbReference type="GO" id="GO:0008381">
    <property type="term" value="F:mechanosensitive monoatomic ion channel activity"/>
    <property type="evidence" value="ECO:0007669"/>
    <property type="project" value="UniProtKB-UniRule"/>
</dbReference>
<evidence type="ECO:0000313" key="12">
    <source>
        <dbReference type="EMBL" id="GAD59087.1"/>
    </source>
</evidence>
<keyword evidence="13" id="KW-1185">Reference proteome</keyword>
<dbReference type="RefSeq" id="WP_021697182.1">
    <property type="nucleotide sequence ID" value="NZ_BATC01000018.1"/>
</dbReference>
<dbReference type="AlphaFoldDB" id="A0A8E0KMB2"/>
<evidence type="ECO:0000256" key="8">
    <source>
        <dbReference type="ARBA" id="ARBA00023065"/>
    </source>
</evidence>
<keyword evidence="5 11" id="KW-1003">Cell membrane</keyword>